<dbReference type="Pfam" id="PF18603">
    <property type="entry name" value="LAL_C2"/>
    <property type="match status" value="1"/>
</dbReference>
<gene>
    <name evidence="3" type="ORF">ACFQVC_04360</name>
</gene>
<feature type="region of interest" description="Disordered" evidence="1">
    <location>
        <begin position="348"/>
        <end position="379"/>
    </location>
</feature>
<dbReference type="InterPro" id="IPR040570">
    <property type="entry name" value="LAL_C2"/>
</dbReference>
<reference evidence="4" key="1">
    <citation type="journal article" date="2019" name="Int. J. Syst. Evol. Microbiol.">
        <title>The Global Catalogue of Microorganisms (GCM) 10K type strain sequencing project: providing services to taxonomists for standard genome sequencing and annotation.</title>
        <authorList>
            <consortium name="The Broad Institute Genomics Platform"/>
            <consortium name="The Broad Institute Genome Sequencing Center for Infectious Disease"/>
            <person name="Wu L."/>
            <person name="Ma J."/>
        </authorList>
    </citation>
    <scope>NUCLEOTIDE SEQUENCE [LARGE SCALE GENOMIC DNA]</scope>
    <source>
        <strain evidence="4">SYNS20</strain>
    </source>
</reference>
<evidence type="ECO:0000313" key="4">
    <source>
        <dbReference type="Proteomes" id="UP001596523"/>
    </source>
</evidence>
<sequence>MSALPQGSPEDPPAAPAVGRVLLVSPYHQLAWKAAAAGVRVWSMGDSGRLDTAFVPRLREASQELLLADFSDEPALRRLIAQTVRKAGIGTVLHCGDGDSVLPVVEEAWRLGVSPNPPGAVARLLSAGAAARPAVAGGDRDAAVPRVSVQTLTVASRHHVVGVTLHRTGGAPGHATTGYLHPAPLPAAVLRAAEKTAVELLTASGYRCGPAVTELALPPAGPRVLSCGTHLGPSRVPLLVEVAREFDLETALFEALAGRAPEVPPVRRYAELGFFLLPEGELRTYAGLDTIAVTPWVRGARFPHAVGELVPPPGDPAARRGYVVVEGDSPERVQARIRQARADLITTIRPVPATDRTRPGRSRVPGPLAGPDQLQEPEA</sequence>
<dbReference type="EMBL" id="JBHTCF010000001">
    <property type="protein sequence ID" value="MFC7303447.1"/>
    <property type="molecule type" value="Genomic_DNA"/>
</dbReference>
<accession>A0ABW2JCB4</accession>
<protein>
    <submittedName>
        <fullName evidence="3">Phosphoribosylglycinamide synthetase</fullName>
    </submittedName>
</protein>
<proteinExistence type="predicted"/>
<evidence type="ECO:0000259" key="2">
    <source>
        <dbReference type="Pfam" id="PF18603"/>
    </source>
</evidence>
<evidence type="ECO:0000313" key="3">
    <source>
        <dbReference type="EMBL" id="MFC7303447.1"/>
    </source>
</evidence>
<comment type="caution">
    <text evidence="3">The sequence shown here is derived from an EMBL/GenBank/DDBJ whole genome shotgun (WGS) entry which is preliminary data.</text>
</comment>
<name>A0ABW2JCB4_9ACTN</name>
<dbReference type="RefSeq" id="WP_381826561.1">
    <property type="nucleotide sequence ID" value="NZ_JBHTCF010000001.1"/>
</dbReference>
<keyword evidence="4" id="KW-1185">Reference proteome</keyword>
<feature type="domain" description="L-amino acid ligase C-terminal" evidence="2">
    <location>
        <begin position="274"/>
        <end position="344"/>
    </location>
</feature>
<evidence type="ECO:0000256" key="1">
    <source>
        <dbReference type="SAM" id="MobiDB-lite"/>
    </source>
</evidence>
<dbReference type="Proteomes" id="UP001596523">
    <property type="component" value="Unassembled WGS sequence"/>
</dbReference>
<dbReference type="Gene3D" id="3.30.470.20">
    <property type="entry name" value="ATP-grasp fold, B domain"/>
    <property type="match status" value="1"/>
</dbReference>
<organism evidence="3 4">
    <name type="scientific">Streptomyces monticola</name>
    <dbReference type="NCBI Taxonomy" id="2666263"/>
    <lineage>
        <taxon>Bacteria</taxon>
        <taxon>Bacillati</taxon>
        <taxon>Actinomycetota</taxon>
        <taxon>Actinomycetes</taxon>
        <taxon>Kitasatosporales</taxon>
        <taxon>Streptomycetaceae</taxon>
        <taxon>Streptomyces</taxon>
    </lineage>
</organism>